<protein>
    <submittedName>
        <fullName evidence="8">Arylsulfatase</fullName>
    </submittedName>
</protein>
<dbReference type="RefSeq" id="WP_108825200.1">
    <property type="nucleotide sequence ID" value="NZ_CP023004.1"/>
</dbReference>
<dbReference type="Pfam" id="PF00884">
    <property type="entry name" value="Sulfatase"/>
    <property type="match status" value="1"/>
</dbReference>
<dbReference type="OrthoDB" id="9762324at2"/>
<sequence length="601" mass="65779">MKPATLTAAALAAATLPLVATAADKTPASVKQPNIIIILSDDMGYTDIGCYGGEIRTPAIDKLAQRGLRFTQFYNNARCCPTRASLLTGLYAHQAGMGGMNRNQKHPGYTGSLRDNCMTIAEMLRPGGYSTYAVGKWHVSLESGEPANWPLRRGFDKFYGTILGYGSFYDPATLCRDNTLITPLNDPGYKPPSGKYYYTDAIADNAVLYIKQHQRDNASADGSTSKPFFMYVAFTAAHWPMHALPEDIAKYKGVYDNGYDPIRAARYKRAIELGVLPPGTKLTPSDNAGWDNVKDKEWEARCMEVYAAMIDRMDQGIARIVAQLDASGQLDNTIIMFMHDNGGCAEPQGRQPEPAANVPAPGETFRPLGPDEPQPKARPPHMQARDGRPIRTGVGTMPGPEDTYIGYGHDWANVSNTPFREYKHWVHEGGISTPLIVHWPAGIPAALNGTFVRPPAHIIDVAATCVDLAGAKYPAKRGDTALTPLAGVSLRPLFTGAQTLQRPAPIFWEHEGNRAVRDGDWKLVAKGSDGPWELYNIAADRAELNNLAAQHKDIANRLAAAWENWAVEAKAKPWPWDKIKPGNVNAQKTKTKNKRNKGAKS</sequence>
<proteinExistence type="inferred from homology"/>
<dbReference type="PANTHER" id="PTHR42693:SF53">
    <property type="entry name" value="ENDO-4-O-SULFATASE"/>
    <property type="match status" value="1"/>
</dbReference>
<gene>
    <name evidence="8" type="ORF">CKA38_09155</name>
</gene>
<feature type="region of interest" description="Disordered" evidence="5">
    <location>
        <begin position="343"/>
        <end position="399"/>
    </location>
</feature>
<evidence type="ECO:0000256" key="2">
    <source>
        <dbReference type="ARBA" id="ARBA00022723"/>
    </source>
</evidence>
<keyword evidence="9" id="KW-1185">Reference proteome</keyword>
<feature type="region of interest" description="Disordered" evidence="5">
    <location>
        <begin position="576"/>
        <end position="601"/>
    </location>
</feature>
<dbReference type="AlphaFoldDB" id="A0A2U8E3M7"/>
<evidence type="ECO:0000256" key="6">
    <source>
        <dbReference type="SAM" id="SignalP"/>
    </source>
</evidence>
<dbReference type="Gene3D" id="3.30.1120.10">
    <property type="match status" value="1"/>
</dbReference>
<dbReference type="Proteomes" id="UP000244896">
    <property type="component" value="Chromosome"/>
</dbReference>
<evidence type="ECO:0000256" key="3">
    <source>
        <dbReference type="ARBA" id="ARBA00022801"/>
    </source>
</evidence>
<dbReference type="Gene3D" id="3.40.720.10">
    <property type="entry name" value="Alkaline Phosphatase, subunit A"/>
    <property type="match status" value="1"/>
</dbReference>
<organism evidence="8 9">
    <name type="scientific">Ereboglobus luteus</name>
    <dbReference type="NCBI Taxonomy" id="1796921"/>
    <lineage>
        <taxon>Bacteria</taxon>
        <taxon>Pseudomonadati</taxon>
        <taxon>Verrucomicrobiota</taxon>
        <taxon>Opitutia</taxon>
        <taxon>Opitutales</taxon>
        <taxon>Opitutaceae</taxon>
        <taxon>Ereboglobus</taxon>
    </lineage>
</organism>
<evidence type="ECO:0000313" key="9">
    <source>
        <dbReference type="Proteomes" id="UP000244896"/>
    </source>
</evidence>
<comment type="similarity">
    <text evidence="1">Belongs to the sulfatase family.</text>
</comment>
<dbReference type="GO" id="GO:0046872">
    <property type="term" value="F:metal ion binding"/>
    <property type="evidence" value="ECO:0007669"/>
    <property type="project" value="UniProtKB-KW"/>
</dbReference>
<dbReference type="KEGG" id="elut:CKA38_09155"/>
<dbReference type="InterPro" id="IPR050738">
    <property type="entry name" value="Sulfatase"/>
</dbReference>
<keyword evidence="2" id="KW-0479">Metal-binding</keyword>
<evidence type="ECO:0000256" key="1">
    <source>
        <dbReference type="ARBA" id="ARBA00008779"/>
    </source>
</evidence>
<accession>A0A2U8E3M7</accession>
<dbReference type="GO" id="GO:0004065">
    <property type="term" value="F:arylsulfatase activity"/>
    <property type="evidence" value="ECO:0007669"/>
    <property type="project" value="TreeGrafter"/>
</dbReference>
<dbReference type="PANTHER" id="PTHR42693">
    <property type="entry name" value="ARYLSULFATASE FAMILY MEMBER"/>
    <property type="match status" value="1"/>
</dbReference>
<feature type="compositionally biased region" description="Basic residues" evidence="5">
    <location>
        <begin position="589"/>
        <end position="601"/>
    </location>
</feature>
<dbReference type="CDD" id="cd16025">
    <property type="entry name" value="PAS_like"/>
    <property type="match status" value="1"/>
</dbReference>
<feature type="chain" id="PRO_5015944818" evidence="6">
    <location>
        <begin position="23"/>
        <end position="601"/>
    </location>
</feature>
<keyword evidence="3" id="KW-0378">Hydrolase</keyword>
<reference evidence="8 9" key="1">
    <citation type="journal article" date="2018" name="Syst. Appl. Microbiol.">
        <title>Ereboglobus luteus gen. nov. sp. nov. from cockroach guts, and new insights into the oxygen relationship of the genera Opitutus and Didymococcus (Verrucomicrobia: Opitutaceae).</title>
        <authorList>
            <person name="Tegtmeier D."/>
            <person name="Belitz A."/>
            <person name="Radek R."/>
            <person name="Heimerl T."/>
            <person name="Brune A."/>
        </authorList>
    </citation>
    <scope>NUCLEOTIDE SEQUENCE [LARGE SCALE GENOMIC DNA]</scope>
    <source>
        <strain evidence="8 9">Ho45</strain>
    </source>
</reference>
<feature type="domain" description="Sulfatase N-terminal" evidence="7">
    <location>
        <begin position="33"/>
        <end position="471"/>
    </location>
</feature>
<evidence type="ECO:0000313" key="8">
    <source>
        <dbReference type="EMBL" id="AWI09390.1"/>
    </source>
</evidence>
<keyword evidence="6" id="KW-0732">Signal</keyword>
<feature type="signal peptide" evidence="6">
    <location>
        <begin position="1"/>
        <end position="22"/>
    </location>
</feature>
<dbReference type="SUPFAM" id="SSF53649">
    <property type="entry name" value="Alkaline phosphatase-like"/>
    <property type="match status" value="1"/>
</dbReference>
<dbReference type="PROSITE" id="PS00149">
    <property type="entry name" value="SULFATASE_2"/>
    <property type="match status" value="1"/>
</dbReference>
<keyword evidence="4" id="KW-0106">Calcium</keyword>
<evidence type="ECO:0000256" key="5">
    <source>
        <dbReference type="SAM" id="MobiDB-lite"/>
    </source>
</evidence>
<dbReference type="EMBL" id="CP023004">
    <property type="protein sequence ID" value="AWI09390.1"/>
    <property type="molecule type" value="Genomic_DNA"/>
</dbReference>
<evidence type="ECO:0000259" key="7">
    <source>
        <dbReference type="Pfam" id="PF00884"/>
    </source>
</evidence>
<dbReference type="InterPro" id="IPR000917">
    <property type="entry name" value="Sulfatase_N"/>
</dbReference>
<evidence type="ECO:0000256" key="4">
    <source>
        <dbReference type="ARBA" id="ARBA00022837"/>
    </source>
</evidence>
<dbReference type="InterPro" id="IPR017850">
    <property type="entry name" value="Alkaline_phosphatase_core_sf"/>
</dbReference>
<name>A0A2U8E3M7_9BACT</name>
<dbReference type="InterPro" id="IPR024607">
    <property type="entry name" value="Sulfatase_CS"/>
</dbReference>